<feature type="repeat" description="TPR" evidence="3">
    <location>
        <begin position="494"/>
        <end position="527"/>
    </location>
</feature>
<feature type="transmembrane region" description="Helical" evidence="5">
    <location>
        <begin position="359"/>
        <end position="383"/>
    </location>
</feature>
<feature type="transmembrane region" description="Helical" evidence="5">
    <location>
        <begin position="390"/>
        <end position="408"/>
    </location>
</feature>
<organism evidence="6 7">
    <name type="scientific">Pseudarcicella hirudinis</name>
    <dbReference type="NCBI Taxonomy" id="1079859"/>
    <lineage>
        <taxon>Bacteria</taxon>
        <taxon>Pseudomonadati</taxon>
        <taxon>Bacteroidota</taxon>
        <taxon>Cytophagia</taxon>
        <taxon>Cytophagales</taxon>
        <taxon>Flectobacillaceae</taxon>
        <taxon>Pseudarcicella</taxon>
    </lineage>
</organism>
<dbReference type="PROSITE" id="PS50005">
    <property type="entry name" value="TPR"/>
    <property type="match status" value="3"/>
</dbReference>
<sequence length="644" mass="72457">MSKHKNHSKNTVSPKSVFRSPSTEEILQKSGQNVPKESFFSSGAGKGLVILLLVIASFIAFSGGFKNQFVDWDDHVYIENNYLVTQPQGHWGEAFKTHVALNYHPFTVISMMMNASVSGSENPGSFILTNFFIHVLNSILVFLLVSLLVPGKRMVPLFTALLFAVHPMRVESVTWISERKDVLYGFFFLLAGINYLVYLNSGRKVKYLILTFLLFFCSCMSKGQAVVLPLVLLLFDYWMGRKIESKAIVEKIPFLIVSLVFGLIAVNIQSGGDFHGMIQLVGEQRSALSVRAFTLFERLQYAGYGFMMYCWHLFFPFKLGAFYPYEAVGPNYKMYPIGLVFMILVLIATAFSFKKSRLFVFAIGFFTITIALVLQIVSVGAAIMADRYTYIPYIGLFFLFTMLLESLVEKSAVYTKMVWAVLSLFVVFCIFQTRKQVKIWENTGTLFSRNIELYPNDPRSYYTRGKYIGEKEGKLDESIADNLKAIELGYKDDSGPWENLGTAYGIKGDAKKAAEYFSMAIEKGAKSGETYMNRGIAYFNLSQPEKAIPDFEKALTMKNSKSTFTRGFLAAAQLNSGHAQSALENFNIVIDKEGGMDAIYFYNRGLTKNQLGDRAGAIRDIQKALQIQPDYNEAKQALKLLGAV</sequence>
<dbReference type="Gene3D" id="1.25.40.10">
    <property type="entry name" value="Tetratricopeptide repeat domain"/>
    <property type="match status" value="1"/>
</dbReference>
<dbReference type="RefSeq" id="WP_092013831.1">
    <property type="nucleotide sequence ID" value="NZ_FOXH01000003.1"/>
</dbReference>
<dbReference type="OrthoDB" id="127293at2"/>
<keyword evidence="7" id="KW-1185">Reference proteome</keyword>
<evidence type="ECO:0000256" key="2">
    <source>
        <dbReference type="ARBA" id="ARBA00022803"/>
    </source>
</evidence>
<feature type="repeat" description="TPR" evidence="3">
    <location>
        <begin position="528"/>
        <end position="561"/>
    </location>
</feature>
<name>A0A1I5Q7Z5_9BACT</name>
<dbReference type="SMART" id="SM00028">
    <property type="entry name" value="TPR"/>
    <property type="match status" value="3"/>
</dbReference>
<feature type="transmembrane region" description="Helical" evidence="5">
    <location>
        <begin position="414"/>
        <end position="431"/>
    </location>
</feature>
<evidence type="ECO:0000313" key="6">
    <source>
        <dbReference type="EMBL" id="SFP42131.1"/>
    </source>
</evidence>
<keyword evidence="2 3" id="KW-0802">TPR repeat</keyword>
<feature type="transmembrane region" description="Helical" evidence="5">
    <location>
        <begin position="335"/>
        <end position="353"/>
    </location>
</feature>
<feature type="transmembrane region" description="Helical" evidence="5">
    <location>
        <begin position="247"/>
        <end position="268"/>
    </location>
</feature>
<feature type="transmembrane region" description="Helical" evidence="5">
    <location>
        <begin position="182"/>
        <end position="201"/>
    </location>
</feature>
<feature type="transmembrane region" description="Helical" evidence="5">
    <location>
        <begin position="126"/>
        <end position="149"/>
    </location>
</feature>
<keyword evidence="5" id="KW-1133">Transmembrane helix</keyword>
<gene>
    <name evidence="6" type="ORF">SAMN04515674_10349</name>
</gene>
<evidence type="ECO:0000256" key="5">
    <source>
        <dbReference type="SAM" id="Phobius"/>
    </source>
</evidence>
<dbReference type="PANTHER" id="PTHR44227:SF3">
    <property type="entry name" value="PROTEIN O-MANNOSYL-TRANSFERASE TMTC4"/>
    <property type="match status" value="1"/>
</dbReference>
<proteinExistence type="predicted"/>
<dbReference type="Proteomes" id="UP000199306">
    <property type="component" value="Unassembled WGS sequence"/>
</dbReference>
<keyword evidence="1" id="KW-0677">Repeat</keyword>
<dbReference type="Pfam" id="PF13181">
    <property type="entry name" value="TPR_8"/>
    <property type="match status" value="1"/>
</dbReference>
<protein>
    <submittedName>
        <fullName evidence="6">Tetratricopeptide repeat-containing protein</fullName>
    </submittedName>
</protein>
<evidence type="ECO:0000256" key="1">
    <source>
        <dbReference type="ARBA" id="ARBA00022737"/>
    </source>
</evidence>
<dbReference type="EMBL" id="FOXH01000003">
    <property type="protein sequence ID" value="SFP42131.1"/>
    <property type="molecule type" value="Genomic_DNA"/>
</dbReference>
<feature type="repeat" description="TPR" evidence="3">
    <location>
        <begin position="598"/>
        <end position="631"/>
    </location>
</feature>
<dbReference type="SUPFAM" id="SSF48452">
    <property type="entry name" value="TPR-like"/>
    <property type="match status" value="1"/>
</dbReference>
<dbReference type="InterPro" id="IPR011990">
    <property type="entry name" value="TPR-like_helical_dom_sf"/>
</dbReference>
<accession>A0A1I5Q7Z5</accession>
<dbReference type="Pfam" id="PF00515">
    <property type="entry name" value="TPR_1"/>
    <property type="match status" value="1"/>
</dbReference>
<keyword evidence="5" id="KW-0812">Transmembrane</keyword>
<evidence type="ECO:0000313" key="7">
    <source>
        <dbReference type="Proteomes" id="UP000199306"/>
    </source>
</evidence>
<feature type="compositionally biased region" description="Polar residues" evidence="4">
    <location>
        <begin position="9"/>
        <end position="21"/>
    </location>
</feature>
<feature type="transmembrane region" description="Helical" evidence="5">
    <location>
        <begin position="207"/>
        <end position="235"/>
    </location>
</feature>
<evidence type="ECO:0000256" key="4">
    <source>
        <dbReference type="SAM" id="MobiDB-lite"/>
    </source>
</evidence>
<dbReference type="STRING" id="1079859.SAMN04515674_10349"/>
<feature type="transmembrane region" description="Helical" evidence="5">
    <location>
        <begin position="301"/>
        <end position="323"/>
    </location>
</feature>
<feature type="region of interest" description="Disordered" evidence="4">
    <location>
        <begin position="1"/>
        <end position="21"/>
    </location>
</feature>
<keyword evidence="5" id="KW-0472">Membrane</keyword>
<reference evidence="6 7" key="1">
    <citation type="submission" date="2016-10" db="EMBL/GenBank/DDBJ databases">
        <authorList>
            <person name="de Groot N.N."/>
        </authorList>
    </citation>
    <scope>NUCLEOTIDE SEQUENCE [LARGE SCALE GENOMIC DNA]</scope>
    <source>
        <strain evidence="7">E92,LMG 26720,CCM 7988</strain>
    </source>
</reference>
<evidence type="ECO:0000256" key="3">
    <source>
        <dbReference type="PROSITE-ProRule" id="PRU00339"/>
    </source>
</evidence>
<feature type="transmembrane region" description="Helical" evidence="5">
    <location>
        <begin position="48"/>
        <end position="65"/>
    </location>
</feature>
<dbReference type="PANTHER" id="PTHR44227">
    <property type="match status" value="1"/>
</dbReference>
<dbReference type="InterPro" id="IPR052346">
    <property type="entry name" value="O-mannosyl-transferase_TMTC"/>
</dbReference>
<dbReference type="InterPro" id="IPR019734">
    <property type="entry name" value="TPR_rpt"/>
</dbReference>
<dbReference type="AlphaFoldDB" id="A0A1I5Q7Z5"/>